<dbReference type="Pfam" id="PF13391">
    <property type="entry name" value="HNH_2"/>
    <property type="match status" value="1"/>
</dbReference>
<dbReference type="AlphaFoldDB" id="A0A8D3WK68"/>
<proteinExistence type="predicted"/>
<organism evidence="3 4">
    <name type="scientific">Streptomyces pratensis (strain ATCC 33331 / IAF-45CD)</name>
    <dbReference type="NCBI Taxonomy" id="591167"/>
    <lineage>
        <taxon>Bacteria</taxon>
        <taxon>Bacillati</taxon>
        <taxon>Actinomycetota</taxon>
        <taxon>Actinomycetes</taxon>
        <taxon>Kitasatosporales</taxon>
        <taxon>Streptomycetaceae</taxon>
        <taxon>Streptomyces</taxon>
    </lineage>
</organism>
<evidence type="ECO:0000313" key="3">
    <source>
        <dbReference type="EMBL" id="ADW03996.1"/>
    </source>
</evidence>
<gene>
    <name evidence="3" type="ordered locus">Sfla_2567</name>
</gene>
<dbReference type="EMBL" id="CP002475">
    <property type="protein sequence ID" value="ADW03996.1"/>
    <property type="molecule type" value="Genomic_DNA"/>
</dbReference>
<name>A0A8D3WK68_STRFA</name>
<reference evidence="3 4" key="1">
    <citation type="submission" date="2011-01" db="EMBL/GenBank/DDBJ databases">
        <title>Complete sequence of chromosome of Streptomyces flavogriseus ATCC 33331.</title>
        <authorList>
            <consortium name="US DOE Joint Genome Institute"/>
            <person name="Lucas S."/>
            <person name="Copeland A."/>
            <person name="Lapidus A."/>
            <person name="Cheng J.-F."/>
            <person name="Goodwin L."/>
            <person name="Pitluck S."/>
            <person name="Davenport K."/>
            <person name="Detter J.C."/>
            <person name="Han C."/>
            <person name="Tapia R."/>
            <person name="Land M."/>
            <person name="Hauser L."/>
            <person name="Kyrpides N."/>
            <person name="Ivanova N."/>
            <person name="Ovchinnikova G."/>
            <person name="Pagani I."/>
            <person name="Brumm P."/>
            <person name="Mead D."/>
            <person name="Woyke T."/>
        </authorList>
    </citation>
    <scope>NUCLEOTIDE SEQUENCE [LARGE SCALE GENOMIC DNA]</scope>
    <source>
        <strain evidence="4">ATCC 33331 / IAF-45CD</strain>
    </source>
</reference>
<evidence type="ECO:0000256" key="1">
    <source>
        <dbReference type="SAM" id="MobiDB-lite"/>
    </source>
</evidence>
<feature type="domain" description="HNH nuclease" evidence="2">
    <location>
        <begin position="226"/>
        <end position="275"/>
    </location>
</feature>
<dbReference type="KEGG" id="sfa:Sfla_2567"/>
<protein>
    <recommendedName>
        <fullName evidence="2">HNH nuclease domain-containing protein</fullName>
    </recommendedName>
</protein>
<sequence>MTTAWLVLAVGDEDRQHGGNDGYDDDPSQHYSWDDTVPNHGNLAVGDVIALWDKKQLLGLGVISGIETGSEIKTLYFCPECKKADFKRRKRLKPTWRCNKCPAMFEEPGSKKKRVVTYRSRHGEAWMDGRGLLTGRQLRALCDSPDSQLSMRPARWEKLRDALLALEGIDFSDLDLDDENQESDGNPEAGKERRRIAGGHRTSKVRTRVGQGPFRRRLLEDHGQVCAFTGPAPAGALQAAHLYSYADEEEHHDWGGLLLRNDVHSLFDRGQIGVNPGTGRIEVDDELLGYPAYAELHGRAPQVSLRPEHEVWLAAHWRQHWTPRVTVPASRAPQAVS</sequence>
<dbReference type="Proteomes" id="UP000002066">
    <property type="component" value="Chromosome"/>
</dbReference>
<evidence type="ECO:0000313" key="4">
    <source>
        <dbReference type="Proteomes" id="UP000002066"/>
    </source>
</evidence>
<feature type="region of interest" description="Disordered" evidence="1">
    <location>
        <begin position="175"/>
        <end position="207"/>
    </location>
</feature>
<accession>A0A8D3WK68</accession>
<dbReference type="InterPro" id="IPR003615">
    <property type="entry name" value="HNH_nuc"/>
</dbReference>
<feature type="compositionally biased region" description="Basic residues" evidence="1">
    <location>
        <begin position="192"/>
        <end position="207"/>
    </location>
</feature>
<evidence type="ECO:0000259" key="2">
    <source>
        <dbReference type="Pfam" id="PF13391"/>
    </source>
</evidence>
<dbReference type="OrthoDB" id="4464809at2"/>